<dbReference type="InterPro" id="IPR027843">
    <property type="entry name" value="DUF4440"/>
</dbReference>
<protein>
    <submittedName>
        <fullName evidence="2">Nuclear transport factor 2 family protein</fullName>
    </submittedName>
</protein>
<feature type="domain" description="DUF4440" evidence="1">
    <location>
        <begin position="14"/>
        <end position="122"/>
    </location>
</feature>
<gene>
    <name evidence="2" type="ORF">ISU10_18795</name>
</gene>
<dbReference type="Gene3D" id="3.10.450.50">
    <property type="match status" value="1"/>
</dbReference>
<dbReference type="EMBL" id="JADKPO010000032">
    <property type="protein sequence ID" value="MBF4769823.1"/>
    <property type="molecule type" value="Genomic_DNA"/>
</dbReference>
<evidence type="ECO:0000313" key="2">
    <source>
        <dbReference type="EMBL" id="MBF4769823.1"/>
    </source>
</evidence>
<evidence type="ECO:0000313" key="3">
    <source>
        <dbReference type="Proteomes" id="UP000660668"/>
    </source>
</evidence>
<dbReference type="InterPro" id="IPR032710">
    <property type="entry name" value="NTF2-like_dom_sf"/>
</dbReference>
<comment type="caution">
    <text evidence="2">The sequence shown here is derived from an EMBL/GenBank/DDBJ whole genome shotgun (WGS) entry which is preliminary data.</text>
</comment>
<keyword evidence="3" id="KW-1185">Reference proteome</keyword>
<sequence length="128" mass="14060">MAMDPQLTFDESEIRAAERRLETALEADDPTAWVFDYTDDAVFDGGGEHASIGRESLLSMARSMRPLTSVSIRPLRTEGQGSLAAVWVEGSWVSGPTESPPTTVNVRGLLVWRKEADGVWRVAMEHIG</sequence>
<proteinExistence type="predicted"/>
<dbReference type="AlphaFoldDB" id="A0A930VRT4"/>
<organism evidence="2 3">
    <name type="scientific">Nocardioides agariphilus</name>
    <dbReference type="NCBI Taxonomy" id="433664"/>
    <lineage>
        <taxon>Bacteria</taxon>
        <taxon>Bacillati</taxon>
        <taxon>Actinomycetota</taxon>
        <taxon>Actinomycetes</taxon>
        <taxon>Propionibacteriales</taxon>
        <taxon>Nocardioidaceae</taxon>
        <taxon>Nocardioides</taxon>
    </lineage>
</organism>
<dbReference type="Proteomes" id="UP000660668">
    <property type="component" value="Unassembled WGS sequence"/>
</dbReference>
<name>A0A930VRT4_9ACTN</name>
<reference evidence="2" key="1">
    <citation type="submission" date="2020-11" db="EMBL/GenBank/DDBJ databases">
        <title>Nocardioides cynanchi sp. nov., isolated from soil of rhizosphere of Cynanchum wilfordii.</title>
        <authorList>
            <person name="Lee J.-S."/>
            <person name="Suh M.K."/>
            <person name="Kim J.-S."/>
        </authorList>
    </citation>
    <scope>NUCLEOTIDE SEQUENCE</scope>
    <source>
        <strain evidence="2">KCTC 19276</strain>
    </source>
</reference>
<dbReference type="SUPFAM" id="SSF54427">
    <property type="entry name" value="NTF2-like"/>
    <property type="match status" value="1"/>
</dbReference>
<dbReference type="Pfam" id="PF14534">
    <property type="entry name" value="DUF4440"/>
    <property type="match status" value="1"/>
</dbReference>
<accession>A0A930VRT4</accession>
<evidence type="ECO:0000259" key="1">
    <source>
        <dbReference type="Pfam" id="PF14534"/>
    </source>
</evidence>